<sequence length="120" mass="13005">MGGSDRRKGFKNSLQPPWVSSAALQQLNKQPRRAVHIQSSDLAVSKREAKASEWRCGERSERVDERQPAGQRVRAEAMASGTCPSGGPPASNRKCGRMRAGRTGEVPLLLDPVGKAIVEL</sequence>
<evidence type="ECO:0000256" key="1">
    <source>
        <dbReference type="SAM" id="MobiDB-lite"/>
    </source>
</evidence>
<dbReference type="AlphaFoldDB" id="A0AAD7SEU5"/>
<feature type="region of interest" description="Disordered" evidence="1">
    <location>
        <begin position="55"/>
        <end position="98"/>
    </location>
</feature>
<name>A0AAD7SEU5_9TELE</name>
<evidence type="ECO:0000313" key="2">
    <source>
        <dbReference type="EMBL" id="KAJ8401149.1"/>
    </source>
</evidence>
<comment type="caution">
    <text evidence="2">The sequence shown here is derived from an EMBL/GenBank/DDBJ whole genome shotgun (WGS) entry which is preliminary data.</text>
</comment>
<organism evidence="2 3">
    <name type="scientific">Aldrovandia affinis</name>
    <dbReference type="NCBI Taxonomy" id="143900"/>
    <lineage>
        <taxon>Eukaryota</taxon>
        <taxon>Metazoa</taxon>
        <taxon>Chordata</taxon>
        <taxon>Craniata</taxon>
        <taxon>Vertebrata</taxon>
        <taxon>Euteleostomi</taxon>
        <taxon>Actinopterygii</taxon>
        <taxon>Neopterygii</taxon>
        <taxon>Teleostei</taxon>
        <taxon>Notacanthiformes</taxon>
        <taxon>Halosauridae</taxon>
        <taxon>Aldrovandia</taxon>
    </lineage>
</organism>
<evidence type="ECO:0000313" key="3">
    <source>
        <dbReference type="Proteomes" id="UP001221898"/>
    </source>
</evidence>
<proteinExistence type="predicted"/>
<reference evidence="2" key="1">
    <citation type="journal article" date="2023" name="Science">
        <title>Genome structures resolve the early diversification of teleost fishes.</title>
        <authorList>
            <person name="Parey E."/>
            <person name="Louis A."/>
            <person name="Montfort J."/>
            <person name="Bouchez O."/>
            <person name="Roques C."/>
            <person name="Iampietro C."/>
            <person name="Lluch J."/>
            <person name="Castinel A."/>
            <person name="Donnadieu C."/>
            <person name="Desvignes T."/>
            <person name="Floi Bucao C."/>
            <person name="Jouanno E."/>
            <person name="Wen M."/>
            <person name="Mejri S."/>
            <person name="Dirks R."/>
            <person name="Jansen H."/>
            <person name="Henkel C."/>
            <person name="Chen W.J."/>
            <person name="Zahm M."/>
            <person name="Cabau C."/>
            <person name="Klopp C."/>
            <person name="Thompson A.W."/>
            <person name="Robinson-Rechavi M."/>
            <person name="Braasch I."/>
            <person name="Lecointre G."/>
            <person name="Bobe J."/>
            <person name="Postlethwait J.H."/>
            <person name="Berthelot C."/>
            <person name="Roest Crollius H."/>
            <person name="Guiguen Y."/>
        </authorList>
    </citation>
    <scope>NUCLEOTIDE SEQUENCE</scope>
    <source>
        <strain evidence="2">NC1722</strain>
    </source>
</reference>
<dbReference type="Proteomes" id="UP001221898">
    <property type="component" value="Unassembled WGS sequence"/>
</dbReference>
<accession>A0AAD7SEU5</accession>
<protein>
    <submittedName>
        <fullName evidence="2">Uncharacterized protein</fullName>
    </submittedName>
</protein>
<keyword evidence="3" id="KW-1185">Reference proteome</keyword>
<feature type="compositionally biased region" description="Basic and acidic residues" evidence="1">
    <location>
        <begin position="55"/>
        <end position="67"/>
    </location>
</feature>
<gene>
    <name evidence="2" type="ORF">AAFF_G00387310</name>
</gene>
<dbReference type="EMBL" id="JAINUG010000072">
    <property type="protein sequence ID" value="KAJ8401149.1"/>
    <property type="molecule type" value="Genomic_DNA"/>
</dbReference>